<dbReference type="PROSITE" id="PS00108">
    <property type="entry name" value="PROTEIN_KINASE_ST"/>
    <property type="match status" value="1"/>
</dbReference>
<feature type="compositionally biased region" description="Basic and acidic residues" evidence="7">
    <location>
        <begin position="1040"/>
        <end position="1064"/>
    </location>
</feature>
<feature type="compositionally biased region" description="Polar residues" evidence="7">
    <location>
        <begin position="757"/>
        <end position="768"/>
    </location>
</feature>
<feature type="region of interest" description="Disordered" evidence="7">
    <location>
        <begin position="1035"/>
        <end position="1130"/>
    </location>
</feature>
<sequence length="1207" mass="137341">MSKGKKKGKTPSYKDDPPWMRGYFPFHLRITAPISSQLHLHQSSLKIDDLDEDNQSSFMNELCSYKLYCCDRRMCSLSRHNYELTELPNIFPPKLRWGSGVGSGGPGGGGELEGKPTVQQTYCMTVLEINILTLHDQCCVNDWYIASITRLNHLSYIFGYSFRASNRFGCPHGPAKPTRAHRALRGYSLLVEGRSGISIGEGGLSQFGGLIDIQTYGQTVDLGDPPQYFVWPSPRPTSQRRRELNTRKNVHLRIRVRSVTRHIHSADTLGRMFLVMIGATKYGSKQKRTTPNSNSNNSNNNNNNSSSSSNSNSSSNFISNNSNNNSSNSGSTVGGSTVGGSTVARSSPAKIEAPAGRNSVSSLTKRDLLNQMVTQTQQHRKQIRTLETELGRLRTGDVLTKCEVAMGDVEWRPGDVVGEGSFSTVYKGTYCATEVAVKELKFKLFQDDKNYFRSEAALLQQLHHPRVVLLMGVCTAATRPFMVLEYLSGGTLYSLIHNTTRERLDHAAYFIVAKDIAQGLNYLHKHDPQVLHLDLKSMNVLLDPYTRAKIADFGFSILRRNRNEPQQQKGSIRGTPAWMAPELLTKGEVSVKCDVYSYAIILWEMLTAQHPFKGADIFQIMEQVESGGRPPLPSAGVSRELRELIISCWAQNPSLRPSFEEILGALEAAALPPSWRGMLNKANVPPSVMSDVTAARTIIGVVEKSAELFRKSQERAKNNKGNQKKDGPKGQQHKLSYELEETLFFAYTGLDNRRTNQRSSSHTPPTRGSSSNRSPRDSSANNSPRARDSTPVKNTRYRSPERRRDSSPEKGYRRSSPDKRPVPSENNRKSASPNRIYQGRRIDRDQRTDRDRGLDKNRDRPREESLDRRNVVRAERLPRERERSDRSKNTKEIRDRYEVRDVKRKDSRDRERLVKKKESEIEGREKKSEIERGRGASNYKVRDRTSDVRQYAAERRPKRSTSLDSRDYPRDRRAQKTSRIQEKKFNSPERQKDERYGRSYSPVCRLSGDSESNWMFQAALAIDSRDSIGESITESLSSLEETRSIRSNSSEERDSGHSSRRQERSYSVSPVRRSPERRRSPTRHLTTDYRRSPEFLGNLDVRRKSPELRRSPRSPVRRNRVRTPENRRESGMRLGPLLVTSEQLRSQKQRLRPVRPSDLSDLGHIPEDSLADISEVLKKAINKRRDAFDFMHSGRDTYRSDDFGWSE</sequence>
<feature type="compositionally biased region" description="Basic and acidic residues" evidence="7">
    <location>
        <begin position="840"/>
        <end position="955"/>
    </location>
</feature>
<dbReference type="InterPro" id="IPR051681">
    <property type="entry name" value="Ser/Thr_Kinases-Pseudokinases"/>
</dbReference>
<comment type="caution">
    <text evidence="9">The sequence shown here is derived from an EMBL/GenBank/DDBJ whole genome shotgun (WGS) entry which is preliminary data.</text>
</comment>
<evidence type="ECO:0000259" key="8">
    <source>
        <dbReference type="PROSITE" id="PS50011"/>
    </source>
</evidence>
<dbReference type="CDD" id="cd13999">
    <property type="entry name" value="STKc_MAP3K-like"/>
    <property type="match status" value="1"/>
</dbReference>
<feature type="compositionally biased region" description="Basic residues" evidence="7">
    <location>
        <begin position="1111"/>
        <end position="1121"/>
    </location>
</feature>
<dbReference type="InterPro" id="IPR001245">
    <property type="entry name" value="Ser-Thr/Tyr_kinase_cat_dom"/>
</dbReference>
<keyword evidence="5 6" id="KW-0067">ATP-binding</keyword>
<feature type="region of interest" description="Disordered" evidence="7">
    <location>
        <begin position="750"/>
        <end position="1004"/>
    </location>
</feature>
<feature type="compositionally biased region" description="Basic and acidic residues" evidence="7">
    <location>
        <begin position="1073"/>
        <end position="1093"/>
    </location>
</feature>
<dbReference type="InterPro" id="IPR017441">
    <property type="entry name" value="Protein_kinase_ATP_BS"/>
</dbReference>
<evidence type="ECO:0000256" key="7">
    <source>
        <dbReference type="SAM" id="MobiDB-lite"/>
    </source>
</evidence>
<gene>
    <name evidence="9" type="ORF">MNOR_LOCUS25196</name>
</gene>
<feature type="compositionally biased region" description="Low complexity" evidence="7">
    <location>
        <begin position="292"/>
        <end position="331"/>
    </location>
</feature>
<accession>A0AAV2RKL6</accession>
<dbReference type="AlphaFoldDB" id="A0AAV2RKL6"/>
<dbReference type="GO" id="GO:0005524">
    <property type="term" value="F:ATP binding"/>
    <property type="evidence" value="ECO:0007669"/>
    <property type="project" value="UniProtKB-UniRule"/>
</dbReference>
<feature type="region of interest" description="Disordered" evidence="7">
    <location>
        <begin position="283"/>
        <end position="364"/>
    </location>
</feature>
<dbReference type="GO" id="GO:0004674">
    <property type="term" value="F:protein serine/threonine kinase activity"/>
    <property type="evidence" value="ECO:0007669"/>
    <property type="project" value="UniProtKB-KW"/>
</dbReference>
<dbReference type="InterPro" id="IPR008271">
    <property type="entry name" value="Ser/Thr_kinase_AS"/>
</dbReference>
<feature type="non-terminal residue" evidence="9">
    <location>
        <position position="1207"/>
    </location>
</feature>
<protein>
    <recommendedName>
        <fullName evidence="8">Protein kinase domain-containing protein</fullName>
    </recommendedName>
</protein>
<evidence type="ECO:0000256" key="6">
    <source>
        <dbReference type="PROSITE-ProRule" id="PRU10141"/>
    </source>
</evidence>
<dbReference type="PROSITE" id="PS00107">
    <property type="entry name" value="PROTEIN_KINASE_ATP"/>
    <property type="match status" value="1"/>
</dbReference>
<dbReference type="SUPFAM" id="SSF56112">
    <property type="entry name" value="Protein kinase-like (PK-like)"/>
    <property type="match status" value="1"/>
</dbReference>
<evidence type="ECO:0000313" key="10">
    <source>
        <dbReference type="Proteomes" id="UP001497623"/>
    </source>
</evidence>
<feature type="compositionally biased region" description="Basic and acidic residues" evidence="7">
    <location>
        <begin position="1100"/>
        <end position="1110"/>
    </location>
</feature>
<dbReference type="InterPro" id="IPR000719">
    <property type="entry name" value="Prot_kinase_dom"/>
</dbReference>
<dbReference type="SMART" id="SM00220">
    <property type="entry name" value="S_TKc"/>
    <property type="match status" value="1"/>
</dbReference>
<feature type="compositionally biased region" description="Basic and acidic residues" evidence="7">
    <location>
        <begin position="964"/>
        <end position="997"/>
    </location>
</feature>
<dbReference type="Proteomes" id="UP001497623">
    <property type="component" value="Unassembled WGS sequence"/>
</dbReference>
<dbReference type="PANTHER" id="PTHR44329">
    <property type="entry name" value="SERINE/THREONINE-PROTEIN KINASE TNNI3K-RELATED"/>
    <property type="match status" value="1"/>
</dbReference>
<dbReference type="GO" id="GO:0006950">
    <property type="term" value="P:response to stress"/>
    <property type="evidence" value="ECO:0007669"/>
    <property type="project" value="UniProtKB-ARBA"/>
</dbReference>
<dbReference type="InterPro" id="IPR011009">
    <property type="entry name" value="Kinase-like_dom_sf"/>
</dbReference>
<keyword evidence="2" id="KW-0808">Transferase</keyword>
<evidence type="ECO:0000256" key="2">
    <source>
        <dbReference type="ARBA" id="ARBA00022679"/>
    </source>
</evidence>
<feature type="compositionally biased region" description="Low complexity" evidence="7">
    <location>
        <begin position="769"/>
        <end position="784"/>
    </location>
</feature>
<name>A0AAV2RKL6_MEGNR</name>
<feature type="binding site" evidence="6">
    <location>
        <position position="438"/>
    </location>
    <ligand>
        <name>ATP</name>
        <dbReference type="ChEBI" id="CHEBI:30616"/>
    </ligand>
</feature>
<dbReference type="EMBL" id="CAXKWB010023776">
    <property type="protein sequence ID" value="CAL4125551.1"/>
    <property type="molecule type" value="Genomic_DNA"/>
</dbReference>
<dbReference type="Pfam" id="PF07714">
    <property type="entry name" value="PK_Tyr_Ser-Thr"/>
    <property type="match status" value="1"/>
</dbReference>
<keyword evidence="3 6" id="KW-0547">Nucleotide-binding</keyword>
<evidence type="ECO:0000256" key="4">
    <source>
        <dbReference type="ARBA" id="ARBA00022777"/>
    </source>
</evidence>
<dbReference type="PROSITE" id="PS50011">
    <property type="entry name" value="PROTEIN_KINASE_DOM"/>
    <property type="match status" value="1"/>
</dbReference>
<organism evidence="9 10">
    <name type="scientific">Meganyctiphanes norvegica</name>
    <name type="common">Northern krill</name>
    <name type="synonym">Thysanopoda norvegica</name>
    <dbReference type="NCBI Taxonomy" id="48144"/>
    <lineage>
        <taxon>Eukaryota</taxon>
        <taxon>Metazoa</taxon>
        <taxon>Ecdysozoa</taxon>
        <taxon>Arthropoda</taxon>
        <taxon>Crustacea</taxon>
        <taxon>Multicrustacea</taxon>
        <taxon>Malacostraca</taxon>
        <taxon>Eumalacostraca</taxon>
        <taxon>Eucarida</taxon>
        <taxon>Euphausiacea</taxon>
        <taxon>Euphausiidae</taxon>
        <taxon>Meganyctiphanes</taxon>
    </lineage>
</organism>
<evidence type="ECO:0000313" key="9">
    <source>
        <dbReference type="EMBL" id="CAL4125551.1"/>
    </source>
</evidence>
<evidence type="ECO:0000256" key="3">
    <source>
        <dbReference type="ARBA" id="ARBA00022741"/>
    </source>
</evidence>
<evidence type="ECO:0000256" key="5">
    <source>
        <dbReference type="ARBA" id="ARBA00022840"/>
    </source>
</evidence>
<keyword evidence="1" id="KW-0723">Serine/threonine-protein kinase</keyword>
<feature type="compositionally biased region" description="Basic and acidic residues" evidence="7">
    <location>
        <begin position="798"/>
        <end position="828"/>
    </location>
</feature>
<feature type="domain" description="Protein kinase" evidence="8">
    <location>
        <begin position="411"/>
        <end position="671"/>
    </location>
</feature>
<evidence type="ECO:0000256" key="1">
    <source>
        <dbReference type="ARBA" id="ARBA00022527"/>
    </source>
</evidence>
<keyword evidence="4" id="KW-0418">Kinase</keyword>
<proteinExistence type="predicted"/>
<feature type="region of interest" description="Disordered" evidence="7">
    <location>
        <begin position="1144"/>
        <end position="1165"/>
    </location>
</feature>
<dbReference type="Gene3D" id="1.10.510.10">
    <property type="entry name" value="Transferase(Phosphotransferase) domain 1"/>
    <property type="match status" value="1"/>
</dbReference>
<dbReference type="PANTHER" id="PTHR44329:SF288">
    <property type="entry name" value="MITOGEN-ACTIVATED PROTEIN KINASE KINASE KINASE 20"/>
    <property type="match status" value="1"/>
</dbReference>
<keyword evidence="10" id="KW-1185">Reference proteome</keyword>
<reference evidence="9 10" key="1">
    <citation type="submission" date="2024-05" db="EMBL/GenBank/DDBJ databases">
        <authorList>
            <person name="Wallberg A."/>
        </authorList>
    </citation>
    <scope>NUCLEOTIDE SEQUENCE [LARGE SCALE GENOMIC DNA]</scope>
</reference>